<feature type="domain" description="NADH:quinone oxidoreductase/Mrp antiporter transmembrane" evidence="9">
    <location>
        <begin position="131"/>
        <end position="424"/>
    </location>
</feature>
<dbReference type="Pfam" id="PF00662">
    <property type="entry name" value="Proton_antipo_N"/>
    <property type="match status" value="1"/>
</dbReference>
<comment type="subcellular location">
    <subcellularLocation>
        <location evidence="1">Endomembrane system</location>
        <topology evidence="1">Multi-pass membrane protein</topology>
    </subcellularLocation>
    <subcellularLocation>
        <location evidence="7">Membrane</location>
        <topology evidence="7">Multi-pass membrane protein</topology>
    </subcellularLocation>
</comment>
<dbReference type="GO" id="GO:0008137">
    <property type="term" value="F:NADH dehydrogenase (ubiquinone) activity"/>
    <property type="evidence" value="ECO:0007669"/>
    <property type="project" value="InterPro"/>
</dbReference>
<dbReference type="GO" id="GO:0012505">
    <property type="term" value="C:endomembrane system"/>
    <property type="evidence" value="ECO:0007669"/>
    <property type="project" value="UniProtKB-SubCell"/>
</dbReference>
<dbReference type="GO" id="GO:0042773">
    <property type="term" value="P:ATP synthesis coupled electron transport"/>
    <property type="evidence" value="ECO:0007669"/>
    <property type="project" value="InterPro"/>
</dbReference>
<dbReference type="PRINTS" id="PR01435">
    <property type="entry name" value="NPOXDRDTASE5"/>
</dbReference>
<feature type="transmembrane region" description="Helical" evidence="8">
    <location>
        <begin position="278"/>
        <end position="299"/>
    </location>
</feature>
<dbReference type="Proteomes" id="UP000317544">
    <property type="component" value="Chromosome"/>
</dbReference>
<dbReference type="Gene3D" id="1.20.5.2700">
    <property type="match status" value="1"/>
</dbReference>
<evidence type="ECO:0000256" key="2">
    <source>
        <dbReference type="ARBA" id="ARBA00022692"/>
    </source>
</evidence>
<accession>A0A455T9W5</accession>
<dbReference type="PRINTS" id="PR01434">
    <property type="entry name" value="NADHDHGNASE5"/>
</dbReference>
<dbReference type="GO" id="GO:0016020">
    <property type="term" value="C:membrane"/>
    <property type="evidence" value="ECO:0007669"/>
    <property type="project" value="UniProtKB-SubCell"/>
</dbReference>
<dbReference type="PANTHER" id="PTHR42829:SF2">
    <property type="entry name" value="NADH-UBIQUINONE OXIDOREDUCTASE CHAIN 5"/>
    <property type="match status" value="1"/>
</dbReference>
<feature type="transmembrane region" description="Helical" evidence="8">
    <location>
        <begin position="593"/>
        <end position="611"/>
    </location>
</feature>
<comment type="function">
    <text evidence="5">NDH-1 shuttles electrons from NADH, via FMN and iron-sulfur (Fe-S) centers, to quinones in the respiratory chain. Couples the redox reaction to proton translocation (for every two electrons transferred, four hydrogen ions are translocated across the cytoplasmic membrane), and thus conserves the redox energy in a proton gradient.</text>
</comment>
<dbReference type="InterPro" id="IPR001750">
    <property type="entry name" value="ND/Mrp_TM"/>
</dbReference>
<dbReference type="NCBIfam" id="NF005141">
    <property type="entry name" value="PRK06590.1"/>
    <property type="match status" value="1"/>
</dbReference>
<dbReference type="RefSeq" id="WP_158344689.1">
    <property type="nucleotide sequence ID" value="NZ_AP019379.1"/>
</dbReference>
<evidence type="ECO:0000313" key="11">
    <source>
        <dbReference type="EMBL" id="BBI01147.1"/>
    </source>
</evidence>
<keyword evidence="12" id="KW-1185">Reference proteome</keyword>
<keyword evidence="2 7" id="KW-0812">Transmembrane</keyword>
<feature type="transmembrane region" description="Helical" evidence="8">
    <location>
        <begin position="32"/>
        <end position="52"/>
    </location>
</feature>
<feature type="transmembrane region" description="Helical" evidence="8">
    <location>
        <begin position="237"/>
        <end position="266"/>
    </location>
</feature>
<dbReference type="PANTHER" id="PTHR42829">
    <property type="entry name" value="NADH-UBIQUINONE OXIDOREDUCTASE CHAIN 5"/>
    <property type="match status" value="1"/>
</dbReference>
<feature type="transmembrane region" description="Helical" evidence="8">
    <location>
        <begin position="138"/>
        <end position="156"/>
    </location>
</feature>
<feature type="transmembrane region" description="Helical" evidence="8">
    <location>
        <begin position="206"/>
        <end position="225"/>
    </location>
</feature>
<evidence type="ECO:0000313" key="12">
    <source>
        <dbReference type="Proteomes" id="UP000317544"/>
    </source>
</evidence>
<evidence type="ECO:0000256" key="7">
    <source>
        <dbReference type="RuleBase" id="RU000320"/>
    </source>
</evidence>
<evidence type="ECO:0000259" key="9">
    <source>
        <dbReference type="Pfam" id="PF00361"/>
    </source>
</evidence>
<dbReference type="InterPro" id="IPR018393">
    <property type="entry name" value="NADHpl_OxRdtase_5_subgr"/>
</dbReference>
<feature type="transmembrane region" description="Helical" evidence="8">
    <location>
        <begin position="7"/>
        <end position="26"/>
    </location>
</feature>
<evidence type="ECO:0000256" key="5">
    <source>
        <dbReference type="ARBA" id="ARBA00025189"/>
    </source>
</evidence>
<feature type="transmembrane region" description="Helical" evidence="8">
    <location>
        <begin position="306"/>
        <end position="328"/>
    </location>
</feature>
<feature type="transmembrane region" description="Helical" evidence="8">
    <location>
        <begin position="334"/>
        <end position="353"/>
    </location>
</feature>
<proteinExistence type="predicted"/>
<feature type="transmembrane region" description="Helical" evidence="8">
    <location>
        <begin position="87"/>
        <end position="107"/>
    </location>
</feature>
<evidence type="ECO:0000259" key="10">
    <source>
        <dbReference type="Pfam" id="PF00662"/>
    </source>
</evidence>
<sequence length="612" mass="69977">MSIIYLTIFFPLAGFILLTILNTWISRKFSCIIGVSTIFIALLSVIYINKILFSRYNFCIEQKLFNWINLGQLNISLSILIDQLSLTMLTMVIAIGFIIHLFSCWYIKEKISFFFAYTNLFIFSMTILILSSNFVLMYLGWEGVGICSYLLIGFYNKKLTNGLSAMKAFLFAKISDIFLIIGILFIYVTFSSFNFKTLEMLVNYKYIVYDTTIINVITILLLLSAMSKSAQISLHTWLIDAMVGPTPVSALIHAATMVTVGVYLIARNYYFFVLNPNILVVISLIGLLTLIMASCLALIQNNIKKILAYSTISQIGYMFLGLGVQAWSASIIHLLVHAVFKALLFLSAGSVIVSSSNEQNIFKMGGLYNKIPLTYVAFLFGGISLISIPLITSSFYSKDEILYRVLAMNHTVFFYISLIGVFLTSLYIFRLIFNVFHGKKSIKVSNISYSLLHHVPLFILMLFSTTISIFIIPKLSCFPTVKLLHNYNKLYTEIISSVVSIIGVFCAYFLWKSQQINMKSFNIIKNNNKLLNYYLTRYSFDNIYYVILIKPFQNITYLLKNDPFKILTKCIVRFIGCLYCILTKIQIGYLKWYVFVSLNNILTILIFVIYLI</sequence>
<evidence type="ECO:0000256" key="4">
    <source>
        <dbReference type="ARBA" id="ARBA00023136"/>
    </source>
</evidence>
<dbReference type="InterPro" id="IPR001516">
    <property type="entry name" value="Proton_antipo_N"/>
</dbReference>
<feature type="domain" description="NADH-Ubiquinone oxidoreductase (complex I) chain 5 N-terminal" evidence="10">
    <location>
        <begin position="67"/>
        <end position="110"/>
    </location>
</feature>
<feature type="transmembrane region" description="Helical" evidence="8">
    <location>
        <begin position="412"/>
        <end position="433"/>
    </location>
</feature>
<dbReference type="AlphaFoldDB" id="A0A455T9W5"/>
<protein>
    <submittedName>
        <fullName evidence="11">NADH-ubiquinone oxidoreductase chain L</fullName>
    </submittedName>
</protein>
<gene>
    <name evidence="11" type="primary">nuoL</name>
    <name evidence="11" type="ORF">BUCNMO_132</name>
</gene>
<feature type="transmembrane region" description="Helical" evidence="8">
    <location>
        <begin position="492"/>
        <end position="511"/>
    </location>
</feature>
<feature type="transmembrane region" description="Helical" evidence="8">
    <location>
        <begin position="454"/>
        <end position="472"/>
    </location>
</feature>
<keyword evidence="4 8" id="KW-0472">Membrane</keyword>
<dbReference type="GO" id="GO:0015990">
    <property type="term" value="P:electron transport coupled proton transport"/>
    <property type="evidence" value="ECO:0007669"/>
    <property type="project" value="TreeGrafter"/>
</dbReference>
<feature type="transmembrane region" description="Helical" evidence="8">
    <location>
        <begin position="114"/>
        <end position="132"/>
    </location>
</feature>
<evidence type="ECO:0000256" key="1">
    <source>
        <dbReference type="ARBA" id="ARBA00004127"/>
    </source>
</evidence>
<feature type="transmembrane region" description="Helical" evidence="8">
    <location>
        <begin position="373"/>
        <end position="392"/>
    </location>
</feature>
<evidence type="ECO:0000256" key="3">
    <source>
        <dbReference type="ARBA" id="ARBA00022989"/>
    </source>
</evidence>
<dbReference type="EMBL" id="AP019379">
    <property type="protein sequence ID" value="BBI01147.1"/>
    <property type="molecule type" value="Genomic_DNA"/>
</dbReference>
<keyword evidence="3 8" id="KW-1133">Transmembrane helix</keyword>
<name>A0A455T9W5_9GAMM</name>
<dbReference type="OrthoDB" id="9811798at2"/>
<evidence type="ECO:0000256" key="8">
    <source>
        <dbReference type="SAM" id="Phobius"/>
    </source>
</evidence>
<reference evidence="11 12" key="1">
    <citation type="journal article" date="2019" name="Proc. Natl. Acad. Sci. U.S.A.">
        <title>Exaggeration and cooption of innate immunity for social defense.</title>
        <authorList>
            <person name="Kutsukake M."/>
            <person name="Moriyama M."/>
            <person name="Shigenobu S."/>
            <person name="Meng X.-Y."/>
            <person name="Nikoh N."/>
            <person name="Noda C."/>
            <person name="Kobayashi S."/>
            <person name="Fukatsu T."/>
        </authorList>
    </citation>
    <scope>NUCLEOTIDE SEQUENCE [LARGE SCALE GENOMIC DNA]</scope>
    <source>
        <strain evidence="11 12">Nmo</strain>
    </source>
</reference>
<keyword evidence="11" id="KW-0830">Ubiquinone</keyword>
<dbReference type="InterPro" id="IPR003945">
    <property type="entry name" value="NU5C-like"/>
</dbReference>
<feature type="transmembrane region" description="Helical" evidence="8">
    <location>
        <begin position="168"/>
        <end position="190"/>
    </location>
</feature>
<dbReference type="NCBIfam" id="TIGR01974">
    <property type="entry name" value="NDH_I_L"/>
    <property type="match status" value="1"/>
</dbReference>
<organism evidence="11 12">
    <name type="scientific">Buchnera aphidicola</name>
    <name type="common">Nipponaphis monzeni</name>
    <dbReference type="NCBI Taxonomy" id="2495405"/>
    <lineage>
        <taxon>Bacteria</taxon>
        <taxon>Pseudomonadati</taxon>
        <taxon>Pseudomonadota</taxon>
        <taxon>Gammaproteobacteria</taxon>
        <taxon>Enterobacterales</taxon>
        <taxon>Erwiniaceae</taxon>
        <taxon>Buchnera</taxon>
    </lineage>
</organism>
<dbReference type="Pfam" id="PF00361">
    <property type="entry name" value="Proton_antipo_M"/>
    <property type="match status" value="1"/>
</dbReference>
<comment type="subunit">
    <text evidence="6">Composed of 13 different subunits. Subunits NuoA, H, J, K, L, M, N constitute the membrane sector of the complex.</text>
</comment>
<dbReference type="GO" id="GO:0003954">
    <property type="term" value="F:NADH dehydrogenase activity"/>
    <property type="evidence" value="ECO:0007669"/>
    <property type="project" value="TreeGrafter"/>
</dbReference>
<evidence type="ECO:0000256" key="6">
    <source>
        <dbReference type="ARBA" id="ARBA00025811"/>
    </source>
</evidence>